<sequence length="126" mass="14229">MKNPVSEYYAATARSVIRNGEAPAIASIEGLSFRVAEDDNEVIALYVGDESADVYLAPYAFRDGDELWVRVRICRDGYETMWPEEKDLTLYRGIEQAVAGITADQVADGLERVRRRQEKARRQARG</sequence>
<accession>A0A1B2EZS8</accession>
<organism evidence="1">
    <name type="scientific">Microvirga ossetica</name>
    <dbReference type="NCBI Taxonomy" id="1882682"/>
    <lineage>
        <taxon>Bacteria</taxon>
        <taxon>Pseudomonadati</taxon>
        <taxon>Pseudomonadota</taxon>
        <taxon>Alphaproteobacteria</taxon>
        <taxon>Hyphomicrobiales</taxon>
        <taxon>Methylobacteriaceae</taxon>
        <taxon>Microvirga</taxon>
    </lineage>
</organism>
<dbReference type="EMBL" id="CP016621">
    <property type="protein sequence ID" value="ANY85481.1"/>
    <property type="molecule type" value="Genomic_DNA"/>
</dbReference>
<geneLocation type="plasmid" evidence="1">
    <name>unnamed5</name>
</geneLocation>
<name>A0A1B2EZS8_9HYPH</name>
<reference evidence="1" key="1">
    <citation type="submission" date="2016-07" db="EMBL/GenBank/DDBJ databases">
        <title>Microvirga ossetica sp. nov. a new species of rhizobia isolated from root nodules of the legume species Vicia alpestris Steven originated from North Ossetia region in the Caucasus.</title>
        <authorList>
            <person name="Safronova V.I."/>
            <person name="Kuznetsova I.G."/>
            <person name="Sazanova A.L."/>
            <person name="Belimov A."/>
            <person name="Andronov E."/>
            <person name="Osledkin Y.S."/>
            <person name="Onishchuk O.P."/>
            <person name="Kurchak O.N."/>
            <person name="Shaposhnikov A.I."/>
            <person name="Willems A."/>
            <person name="Tikhonovich I.A."/>
        </authorList>
    </citation>
    <scope>NUCLEOTIDE SEQUENCE [LARGE SCALE GENOMIC DNA]</scope>
    <source>
        <strain evidence="1">V5/3M</strain>
        <plasmid evidence="1">unnamed5</plasmid>
    </source>
</reference>
<keyword evidence="1" id="KW-0614">Plasmid</keyword>
<dbReference type="AlphaFoldDB" id="A0A1B2EZS8"/>
<gene>
    <name evidence="1" type="ORF">BB934_45515</name>
</gene>
<evidence type="ECO:0000313" key="1">
    <source>
        <dbReference type="EMBL" id="ANY85481.1"/>
    </source>
</evidence>
<dbReference type="RefSeq" id="WP_099516253.1">
    <property type="nucleotide sequence ID" value="NZ_CP016621.1"/>
</dbReference>
<protein>
    <submittedName>
        <fullName evidence="1">Uncharacterized protein</fullName>
    </submittedName>
</protein>
<dbReference type="KEGG" id="moc:BB934_45515"/>
<proteinExistence type="predicted"/>